<evidence type="ECO:0000256" key="2">
    <source>
        <dbReference type="SAM" id="Phobius"/>
    </source>
</evidence>
<evidence type="ECO:0000256" key="1">
    <source>
        <dbReference type="SAM" id="MobiDB-lite"/>
    </source>
</evidence>
<reference evidence="3" key="1">
    <citation type="journal article" date="2020" name="Appl. Environ. Microbiol.">
        <title>Medium-Chain Fatty Acid Synthesis by 'Candidatus Weimeria bifida' gen. nov., sp. nov., and 'Candidatus Pseudoramibacter fermentans' sp. nov.</title>
        <authorList>
            <person name="Scarborough M.J."/>
            <person name="Myers K.S."/>
            <person name="Donohue T.J."/>
            <person name="Noguera D.R."/>
        </authorList>
    </citation>
    <scope>NUCLEOTIDE SEQUENCE</scope>
    <source>
        <strain evidence="3">EUB1.1</strain>
    </source>
</reference>
<keyword evidence="2" id="KW-0812">Transmembrane</keyword>
<accession>A0A6L5GQJ2</accession>
<evidence type="ECO:0000313" key="3">
    <source>
        <dbReference type="EMBL" id="MQM72494.1"/>
    </source>
</evidence>
<proteinExistence type="predicted"/>
<organism evidence="3 4">
    <name type="scientific">Candidatus Pseudoramibacter fermentans</name>
    <dbReference type="NCBI Taxonomy" id="2594427"/>
    <lineage>
        <taxon>Bacteria</taxon>
        <taxon>Bacillati</taxon>
        <taxon>Bacillota</taxon>
        <taxon>Clostridia</taxon>
        <taxon>Eubacteriales</taxon>
        <taxon>Eubacteriaceae</taxon>
        <taxon>Pseudoramibacter</taxon>
    </lineage>
</organism>
<dbReference type="EMBL" id="VOGB01000004">
    <property type="protein sequence ID" value="MQM72494.1"/>
    <property type="molecule type" value="Genomic_DNA"/>
</dbReference>
<feature type="region of interest" description="Disordered" evidence="1">
    <location>
        <begin position="37"/>
        <end position="56"/>
    </location>
</feature>
<keyword evidence="2" id="KW-1133">Transmembrane helix</keyword>
<name>A0A6L5GQJ2_9FIRM</name>
<dbReference type="AlphaFoldDB" id="A0A6L5GQJ2"/>
<protein>
    <submittedName>
        <fullName evidence="3">DUF1190 domain-containing protein</fullName>
    </submittedName>
</protein>
<comment type="caution">
    <text evidence="3">The sequence shown here is derived from an EMBL/GenBank/DDBJ whole genome shotgun (WGS) entry which is preliminary data.</text>
</comment>
<keyword evidence="4" id="KW-1185">Reference proteome</keyword>
<gene>
    <name evidence="3" type="ORF">FRC53_03520</name>
</gene>
<evidence type="ECO:0000313" key="4">
    <source>
        <dbReference type="Proteomes" id="UP000473648"/>
    </source>
</evidence>
<sequence length="56" mass="6336">MQPDYKKRRKILFIFCIILFVALIGLAAFRHFTHTSKNASKSAMAPVPAVTRTIQS</sequence>
<keyword evidence="2" id="KW-0472">Membrane</keyword>
<feature type="transmembrane region" description="Helical" evidence="2">
    <location>
        <begin position="12"/>
        <end position="32"/>
    </location>
</feature>
<dbReference type="Proteomes" id="UP000473648">
    <property type="component" value="Unassembled WGS sequence"/>
</dbReference>